<dbReference type="InterPro" id="IPR023393">
    <property type="entry name" value="START-like_dom_sf"/>
</dbReference>
<comment type="caution">
    <text evidence="1">The sequence shown here is derived from an EMBL/GenBank/DDBJ whole genome shotgun (WGS) entry which is preliminary data.</text>
</comment>
<dbReference type="EMBL" id="SEWE01000027">
    <property type="protein sequence ID" value="RYU78626.1"/>
    <property type="molecule type" value="Genomic_DNA"/>
</dbReference>
<dbReference type="SUPFAM" id="SSF55961">
    <property type="entry name" value="Bet v1-like"/>
    <property type="match status" value="1"/>
</dbReference>
<dbReference type="Gene3D" id="3.30.530.20">
    <property type="match status" value="1"/>
</dbReference>
<gene>
    <name evidence="1" type="ORF">EWM57_13360</name>
</gene>
<evidence type="ECO:0008006" key="3">
    <source>
        <dbReference type="Google" id="ProtNLM"/>
    </source>
</evidence>
<organism evidence="1 2">
    <name type="scientific">Hymenobacter persicinus</name>
    <dbReference type="NCBI Taxonomy" id="2025506"/>
    <lineage>
        <taxon>Bacteria</taxon>
        <taxon>Pseudomonadati</taxon>
        <taxon>Bacteroidota</taxon>
        <taxon>Cytophagia</taxon>
        <taxon>Cytophagales</taxon>
        <taxon>Hymenobacteraceae</taxon>
        <taxon>Hymenobacter</taxon>
    </lineage>
</organism>
<accession>A0A4Q5L9X3</accession>
<evidence type="ECO:0000313" key="1">
    <source>
        <dbReference type="EMBL" id="RYU78626.1"/>
    </source>
</evidence>
<dbReference type="AlphaFoldDB" id="A0A4Q5L9X3"/>
<protein>
    <recommendedName>
        <fullName evidence="3">Ligand-binding SRPBCC domain-containing protein</fullName>
    </recommendedName>
</protein>
<keyword evidence="2" id="KW-1185">Reference proteome</keyword>
<dbReference type="Proteomes" id="UP000294155">
    <property type="component" value="Unassembled WGS sequence"/>
</dbReference>
<name>A0A4Q5L9X3_9BACT</name>
<dbReference type="OrthoDB" id="838246at2"/>
<reference evidence="1 2" key="1">
    <citation type="submission" date="2019-02" db="EMBL/GenBank/DDBJ databases">
        <title>Bacterial novel species isolated from soil.</title>
        <authorList>
            <person name="Jung H.-Y."/>
        </authorList>
    </citation>
    <scope>NUCLEOTIDE SEQUENCE [LARGE SCALE GENOMIC DNA]</scope>
    <source>
        <strain evidence="1 2">1-3-3-3</strain>
    </source>
</reference>
<sequence>MLLTLRTPVAQPPAQVMAGFTRELFLALAPPFPRFSLRRFDGCRRGDQVEIELVTGPLRQRWTSLITDHGQRPDGTHYFVDEGQVLPAPLRYWRHRHLIEPGPGGGSVIVDAIEFRTASVLLDALLYPAMWAQFAYRKPIYRRYFGRPEAR</sequence>
<proteinExistence type="predicted"/>
<dbReference type="RefSeq" id="WP_129921654.1">
    <property type="nucleotide sequence ID" value="NZ_SEWE01000027.1"/>
</dbReference>
<evidence type="ECO:0000313" key="2">
    <source>
        <dbReference type="Proteomes" id="UP000294155"/>
    </source>
</evidence>